<evidence type="ECO:0000256" key="5">
    <source>
        <dbReference type="ARBA" id="ARBA00022723"/>
    </source>
</evidence>
<keyword evidence="6 12" id="KW-0547">Nucleotide-binding</keyword>
<keyword evidence="9 12" id="KW-0460">Magnesium</keyword>
<feature type="binding site" evidence="12">
    <location>
        <position position="249"/>
    </location>
    <ligand>
        <name>K(+)</name>
        <dbReference type="ChEBI" id="CHEBI:29103"/>
    </ligand>
</feature>
<dbReference type="PANTHER" id="PTHR10584:SF166">
    <property type="entry name" value="RIBOKINASE"/>
    <property type="match status" value="1"/>
</dbReference>
<dbReference type="InterPro" id="IPR029056">
    <property type="entry name" value="Ribokinase-like"/>
</dbReference>
<feature type="binding site" evidence="12">
    <location>
        <position position="283"/>
    </location>
    <ligand>
        <name>K(+)</name>
        <dbReference type="ChEBI" id="CHEBI:29103"/>
    </ligand>
</feature>
<feature type="binding site" evidence="12">
    <location>
        <begin position="40"/>
        <end position="44"/>
    </location>
    <ligand>
        <name>substrate</name>
    </ligand>
</feature>
<comment type="catalytic activity">
    <reaction evidence="12">
        <text>D-ribose + ATP = D-ribose 5-phosphate + ADP + H(+)</text>
        <dbReference type="Rhea" id="RHEA:13697"/>
        <dbReference type="ChEBI" id="CHEBI:15378"/>
        <dbReference type="ChEBI" id="CHEBI:30616"/>
        <dbReference type="ChEBI" id="CHEBI:47013"/>
        <dbReference type="ChEBI" id="CHEBI:78346"/>
        <dbReference type="ChEBI" id="CHEBI:456216"/>
        <dbReference type="EC" id="2.7.1.15"/>
    </reaction>
</comment>
<comment type="caution">
    <text evidence="12">Lacks conserved residue(s) required for the propagation of feature annotation.</text>
</comment>
<dbReference type="EC" id="2.7.1.15" evidence="2 12"/>
<evidence type="ECO:0000259" key="13">
    <source>
        <dbReference type="Pfam" id="PF00294"/>
    </source>
</evidence>
<dbReference type="PRINTS" id="PR00990">
    <property type="entry name" value="RIBOKINASE"/>
</dbReference>
<comment type="subunit">
    <text evidence="12">Homodimer.</text>
</comment>
<dbReference type="RefSeq" id="WP_348789820.1">
    <property type="nucleotide sequence ID" value="NZ_CP157390.1"/>
</dbReference>
<feature type="binding site" evidence="12">
    <location>
        <begin position="252"/>
        <end position="253"/>
    </location>
    <ligand>
        <name>ATP</name>
        <dbReference type="ChEBI" id="CHEBI:30616"/>
    </ligand>
</feature>
<dbReference type="HAMAP" id="MF_01987">
    <property type="entry name" value="Ribokinase"/>
    <property type="match status" value="1"/>
</dbReference>
<dbReference type="GO" id="GO:0046872">
    <property type="term" value="F:metal ion binding"/>
    <property type="evidence" value="ECO:0007669"/>
    <property type="project" value="UniProtKB-KW"/>
</dbReference>
<feature type="binding site" evidence="12">
    <location>
        <begin position="12"/>
        <end position="14"/>
    </location>
    <ligand>
        <name>substrate</name>
    </ligand>
</feature>
<dbReference type="PANTHER" id="PTHR10584">
    <property type="entry name" value="SUGAR KINASE"/>
    <property type="match status" value="1"/>
</dbReference>
<dbReference type="InterPro" id="IPR002139">
    <property type="entry name" value="Ribo/fructo_kinase"/>
</dbReference>
<feature type="binding site" evidence="12">
    <location>
        <position position="286"/>
    </location>
    <ligand>
        <name>K(+)</name>
        <dbReference type="ChEBI" id="CHEBI:29103"/>
    </ligand>
</feature>
<feature type="binding site" evidence="12">
    <location>
        <position position="247"/>
    </location>
    <ligand>
        <name>K(+)</name>
        <dbReference type="ChEBI" id="CHEBI:29103"/>
    </ligand>
</feature>
<evidence type="ECO:0000256" key="2">
    <source>
        <dbReference type="ARBA" id="ARBA00012035"/>
    </source>
</evidence>
<evidence type="ECO:0000256" key="11">
    <source>
        <dbReference type="ARBA" id="ARBA00023277"/>
    </source>
</evidence>
<feature type="binding site" evidence="12">
    <location>
        <begin position="220"/>
        <end position="225"/>
    </location>
    <ligand>
        <name>ATP</name>
        <dbReference type="ChEBI" id="CHEBI:30616"/>
    </ligand>
</feature>
<keyword evidence="8 12" id="KW-0067">ATP-binding</keyword>
<dbReference type="GO" id="GO:0019303">
    <property type="term" value="P:D-ribose catabolic process"/>
    <property type="evidence" value="ECO:0007669"/>
    <property type="project" value="UniProtKB-UniRule"/>
</dbReference>
<evidence type="ECO:0000256" key="1">
    <source>
        <dbReference type="ARBA" id="ARBA00005380"/>
    </source>
</evidence>
<comment type="similarity">
    <text evidence="12">Belongs to the carbohydrate kinase PfkB family. Ribokinase subfamily.</text>
</comment>
<dbReference type="GO" id="GO:0005524">
    <property type="term" value="F:ATP binding"/>
    <property type="evidence" value="ECO:0007669"/>
    <property type="project" value="UniProtKB-UniRule"/>
</dbReference>
<dbReference type="GO" id="GO:0004747">
    <property type="term" value="F:ribokinase activity"/>
    <property type="evidence" value="ECO:0007669"/>
    <property type="project" value="UniProtKB-UniRule"/>
</dbReference>
<evidence type="ECO:0000256" key="3">
    <source>
        <dbReference type="ARBA" id="ARBA00016943"/>
    </source>
</evidence>
<feature type="binding site" evidence="12">
    <location>
        <position position="139"/>
    </location>
    <ligand>
        <name>substrate</name>
    </ligand>
</feature>
<evidence type="ECO:0000256" key="8">
    <source>
        <dbReference type="ARBA" id="ARBA00022840"/>
    </source>
</evidence>
<comment type="activity regulation">
    <text evidence="12">Activated by a monovalent cation that binds near, but not in, the active site. The most likely occupant of the site in vivo is potassium. Ion binding induces a conformational change that may alter substrate affinity.</text>
</comment>
<dbReference type="EMBL" id="CP157390">
    <property type="protein sequence ID" value="XBM49910.1"/>
    <property type="molecule type" value="Genomic_DNA"/>
</dbReference>
<keyword evidence="11 12" id="KW-0119">Carbohydrate metabolism</keyword>
<evidence type="ECO:0000313" key="14">
    <source>
        <dbReference type="EMBL" id="XBM49910.1"/>
    </source>
</evidence>
<feature type="binding site" evidence="12">
    <location>
        <position position="183"/>
    </location>
    <ligand>
        <name>ATP</name>
        <dbReference type="ChEBI" id="CHEBI:30616"/>
    </ligand>
</feature>
<dbReference type="InterPro" id="IPR002173">
    <property type="entry name" value="Carboh/pur_kinase_PfkB_CS"/>
</dbReference>
<protein>
    <recommendedName>
        <fullName evidence="3 12">Ribokinase</fullName>
        <shortName evidence="12">RK</shortName>
        <ecNumber evidence="2 12">2.7.1.15</ecNumber>
    </recommendedName>
</protein>
<evidence type="ECO:0000256" key="6">
    <source>
        <dbReference type="ARBA" id="ARBA00022741"/>
    </source>
</evidence>
<comment type="pathway">
    <text evidence="12">Carbohydrate metabolism; D-ribose degradation; D-ribose 5-phosphate from beta-D-ribopyranose: step 2/2.</text>
</comment>
<comment type="cofactor">
    <cofactor evidence="12">
        <name>Mg(2+)</name>
        <dbReference type="ChEBI" id="CHEBI:18420"/>
    </cofactor>
    <text evidence="12">Requires a divalent cation, most likely magnesium in vivo, as an electrophilic catalyst to aid phosphoryl group transfer. It is the chelate of the metal and the nucleotide that is the actual substrate.</text>
</comment>
<accession>A0AAU7GHV4</accession>
<dbReference type="CDD" id="cd01174">
    <property type="entry name" value="ribokinase"/>
    <property type="match status" value="1"/>
</dbReference>
<feature type="binding site" evidence="12">
    <location>
        <position position="288"/>
    </location>
    <ligand>
        <name>K(+)</name>
        <dbReference type="ChEBI" id="CHEBI:29103"/>
    </ligand>
</feature>
<dbReference type="PROSITE" id="PS00584">
    <property type="entry name" value="PFKB_KINASES_2"/>
    <property type="match status" value="1"/>
</dbReference>
<feature type="binding site" evidence="12">
    <location>
        <position position="253"/>
    </location>
    <ligand>
        <name>substrate</name>
    </ligand>
</feature>
<sequence>MTGRILVVGSLNADLVVRTERFPRAGETVSGGDLSIGAGGKGANQAVAAGRLGGDVSLVGAVGADANGELLRAAVSDAGVDIATVSVRDGVATGTALITVAADGENTIVVSAGANATLAPADLTDDALAGAAVLGLCLEVPVATVRDAAERGRAAGVTVLLNPSPFGPAARELAPLADVLLVNEGEAEALLGVVEGAVASDPSAVRDGFAALGVRRAVVTRGGDGCLVVDGDAEPAHIPAVRITPVDTTGAGDAFMGALLLRLADGDDLLAAARFAAGVGAFAASRPGAQASYPTAAELRAFRA</sequence>
<evidence type="ECO:0000256" key="9">
    <source>
        <dbReference type="ARBA" id="ARBA00022842"/>
    </source>
</evidence>
<reference evidence="14" key="1">
    <citation type="submission" date="2024-05" db="EMBL/GenBank/DDBJ databases">
        <title>The Natural Products Discovery Center: Release of the First 8490 Sequenced Strains for Exploring Actinobacteria Biosynthetic Diversity.</title>
        <authorList>
            <person name="Kalkreuter E."/>
            <person name="Kautsar S.A."/>
            <person name="Yang D."/>
            <person name="Bader C.D."/>
            <person name="Teijaro C.N."/>
            <person name="Fluegel L."/>
            <person name="Davis C.M."/>
            <person name="Simpson J.R."/>
            <person name="Lauterbach L."/>
            <person name="Steele A.D."/>
            <person name="Gui C."/>
            <person name="Meng S."/>
            <person name="Li G."/>
            <person name="Viehrig K."/>
            <person name="Ye F."/>
            <person name="Su P."/>
            <person name="Kiefer A.F."/>
            <person name="Nichols A."/>
            <person name="Cepeda A.J."/>
            <person name="Yan W."/>
            <person name="Fan B."/>
            <person name="Jiang Y."/>
            <person name="Adhikari A."/>
            <person name="Zheng C.-J."/>
            <person name="Schuster L."/>
            <person name="Cowan T.M."/>
            <person name="Smanski M.J."/>
            <person name="Chevrette M.G."/>
            <person name="de Carvalho L.P.S."/>
            <person name="Shen B."/>
        </authorList>
    </citation>
    <scope>NUCLEOTIDE SEQUENCE</scope>
    <source>
        <strain evidence="14">NPDC080035</strain>
    </source>
</reference>
<evidence type="ECO:0000256" key="7">
    <source>
        <dbReference type="ARBA" id="ARBA00022777"/>
    </source>
</evidence>
<comment type="similarity">
    <text evidence="1">Belongs to the carbohydrate kinase pfkB family.</text>
</comment>
<dbReference type="Gene3D" id="3.40.1190.20">
    <property type="match status" value="1"/>
</dbReference>
<comment type="subcellular location">
    <subcellularLocation>
        <location evidence="12">Cytoplasm</location>
    </subcellularLocation>
</comment>
<dbReference type="InterPro" id="IPR011877">
    <property type="entry name" value="Ribokinase"/>
</dbReference>
<dbReference type="GO" id="GO:0005829">
    <property type="term" value="C:cytosol"/>
    <property type="evidence" value="ECO:0007669"/>
    <property type="project" value="TreeGrafter"/>
</dbReference>
<keyword evidence="10 12" id="KW-0630">Potassium</keyword>
<evidence type="ECO:0000256" key="12">
    <source>
        <dbReference type="HAMAP-Rule" id="MF_01987"/>
    </source>
</evidence>
<feature type="binding site" evidence="12">
    <location>
        <position position="292"/>
    </location>
    <ligand>
        <name>K(+)</name>
        <dbReference type="ChEBI" id="CHEBI:29103"/>
    </ligand>
</feature>
<gene>
    <name evidence="12" type="primary">rbsK</name>
    <name evidence="14" type="ORF">AAME72_08575</name>
</gene>
<keyword evidence="5 12" id="KW-0479">Metal-binding</keyword>
<evidence type="ECO:0000256" key="10">
    <source>
        <dbReference type="ARBA" id="ARBA00022958"/>
    </source>
</evidence>
<keyword evidence="12" id="KW-0963">Cytoplasm</keyword>
<dbReference type="Pfam" id="PF00294">
    <property type="entry name" value="PfkB"/>
    <property type="match status" value="1"/>
</dbReference>
<comment type="function">
    <text evidence="12">Catalyzes the phosphorylation of ribose at O-5 in a reaction requiring ATP and magnesium. The resulting D-ribose-5-phosphate can then be used either for sythesis of nucleotides, histidine, and tryptophan, or as a component of the pentose phosphate pathway.</text>
</comment>
<proteinExistence type="inferred from homology"/>
<feature type="active site" description="Proton acceptor" evidence="12">
    <location>
        <position position="253"/>
    </location>
</feature>
<name>A0AAU7GHV4_9MICO</name>
<dbReference type="AlphaFoldDB" id="A0AAU7GHV4"/>
<dbReference type="InterPro" id="IPR011611">
    <property type="entry name" value="PfkB_dom"/>
</dbReference>
<evidence type="ECO:0000256" key="4">
    <source>
        <dbReference type="ARBA" id="ARBA00022679"/>
    </source>
</evidence>
<feature type="domain" description="Carbohydrate kinase PfkB" evidence="13">
    <location>
        <begin position="4"/>
        <end position="295"/>
    </location>
</feature>
<keyword evidence="4 12" id="KW-0808">Transferase</keyword>
<organism evidence="14">
    <name type="scientific">Leifsonia sp. NPDC080035</name>
    <dbReference type="NCBI Taxonomy" id="3143936"/>
    <lineage>
        <taxon>Bacteria</taxon>
        <taxon>Bacillati</taxon>
        <taxon>Actinomycetota</taxon>
        <taxon>Actinomycetes</taxon>
        <taxon>Micrococcales</taxon>
        <taxon>Microbacteriaceae</taxon>
        <taxon>Leifsonia</taxon>
    </lineage>
</organism>
<dbReference type="SUPFAM" id="SSF53613">
    <property type="entry name" value="Ribokinase-like"/>
    <property type="match status" value="1"/>
</dbReference>
<keyword evidence="7 12" id="KW-0418">Kinase</keyword>